<proteinExistence type="evidence at transcript level"/>
<feature type="chain" id="PRO_5003182385" evidence="2">
    <location>
        <begin position="19"/>
        <end position="161"/>
    </location>
</feature>
<dbReference type="InterPro" id="IPR051368">
    <property type="entry name" value="SerProtInhib-TIL_Domain"/>
</dbReference>
<dbReference type="InterPro" id="IPR002919">
    <property type="entry name" value="TIL_dom"/>
</dbReference>
<dbReference type="PANTHER" id="PTHR23259">
    <property type="entry name" value="RIDDLE"/>
    <property type="match status" value="1"/>
</dbReference>
<feature type="domain" description="TIL" evidence="3">
    <location>
        <begin position="84"/>
        <end position="149"/>
    </location>
</feature>
<reference evidence="4" key="1">
    <citation type="submission" date="2010-03" db="EMBL/GenBank/DDBJ databases">
        <authorList>
            <person name="Peng L.F."/>
        </authorList>
    </citation>
    <scope>NUCLEOTIDE SEQUENCE</scope>
</reference>
<name>E3TMR6_9BILA</name>
<accession>E3TMR6</accession>
<reference evidence="4" key="2">
    <citation type="journal article" date="2011" name="Parasitol. Res.">
        <title>Identification and characterization of a serine protease inhibitor with two trypsin inhibitor-like domains from the human hookworm Ancylostoma duodenale.</title>
        <authorList>
            <person name="Jin X."/>
            <person name="Deng L."/>
            <person name="Li H."/>
            <person name="Zhang Z."/>
            <person name="He Q."/>
            <person name="Yang C."/>
            <person name="Jiang H."/>
            <person name="Zhu X.Q."/>
            <person name="Peng L."/>
        </authorList>
    </citation>
    <scope>NUCLEOTIDE SEQUENCE</scope>
</reference>
<protein>
    <submittedName>
        <fullName evidence="4">Trypsin inhibitor-like protein 1 precusor</fullName>
    </submittedName>
</protein>
<keyword evidence="1" id="KW-1015">Disulfide bond</keyword>
<evidence type="ECO:0000313" key="4">
    <source>
        <dbReference type="EMBL" id="ADO24344.1"/>
    </source>
</evidence>
<dbReference type="Pfam" id="PF01826">
    <property type="entry name" value="TIL"/>
    <property type="match status" value="1"/>
</dbReference>
<keyword evidence="2" id="KW-0732">Signal</keyword>
<feature type="signal peptide" evidence="2">
    <location>
        <begin position="1"/>
        <end position="18"/>
    </location>
</feature>
<evidence type="ECO:0000256" key="1">
    <source>
        <dbReference type="ARBA" id="ARBA00023157"/>
    </source>
</evidence>
<evidence type="ECO:0000256" key="2">
    <source>
        <dbReference type="SAM" id="SignalP"/>
    </source>
</evidence>
<dbReference type="Gene3D" id="2.10.25.10">
    <property type="entry name" value="Laminin"/>
    <property type="match status" value="2"/>
</dbReference>
<dbReference type="PANTHER" id="PTHR23259:SF70">
    <property type="entry name" value="ACCESSORY GLAND PROTEIN ACP62F-RELATED"/>
    <property type="match status" value="1"/>
</dbReference>
<evidence type="ECO:0000259" key="3">
    <source>
        <dbReference type="Pfam" id="PF01826"/>
    </source>
</evidence>
<sequence>MNPGLLIFLGTTISTSFCVNQPRCGENEMFYRTCAPCTKSCSNPDDMCLLMCAYNKCDCKPGFPFRDSQGKCTNDCSSEPCWDPNAVRKSCGLSSLCKPSCSNPNPASLIPFCNNKSYCAVPSACECKPGYVLEDLNNRWARCVPISSCGRPTNFTVLQYS</sequence>
<dbReference type="EMBL" id="GU951574">
    <property type="protein sequence ID" value="ADO24344.1"/>
    <property type="molecule type" value="mRNA"/>
</dbReference>
<organism evidence="4">
    <name type="scientific">Ancylostoma duodenale</name>
    <dbReference type="NCBI Taxonomy" id="51022"/>
    <lineage>
        <taxon>Eukaryota</taxon>
        <taxon>Metazoa</taxon>
        <taxon>Ecdysozoa</taxon>
        <taxon>Nematoda</taxon>
        <taxon>Chromadorea</taxon>
        <taxon>Rhabditida</taxon>
        <taxon>Rhabditina</taxon>
        <taxon>Rhabditomorpha</taxon>
        <taxon>Strongyloidea</taxon>
        <taxon>Ancylostomatidae</taxon>
        <taxon>Ancylostomatinae</taxon>
        <taxon>Ancylostoma</taxon>
    </lineage>
</organism>
<dbReference type="AlphaFoldDB" id="E3TMR6"/>